<name>A0A354YZA8_9FIRM</name>
<dbReference type="InterPro" id="IPR010140">
    <property type="entry name" value="Histidinol_P_phosphatase_HisJ"/>
</dbReference>
<dbReference type="GO" id="GO:0004401">
    <property type="term" value="F:histidinol-phosphatase activity"/>
    <property type="evidence" value="ECO:0007669"/>
    <property type="project" value="UniProtKB-UniRule"/>
</dbReference>
<comment type="pathway">
    <text evidence="1 8">Amino-acid biosynthesis; L-histidine biosynthesis; L-histidine from 5-phospho-alpha-D-ribose 1-diphosphate: step 8/9.</text>
</comment>
<dbReference type="GO" id="GO:0000105">
    <property type="term" value="P:L-histidine biosynthetic process"/>
    <property type="evidence" value="ECO:0007669"/>
    <property type="project" value="UniProtKB-UniRule"/>
</dbReference>
<dbReference type="Pfam" id="PF02811">
    <property type="entry name" value="PHP"/>
    <property type="match status" value="1"/>
</dbReference>
<dbReference type="Proteomes" id="UP000263273">
    <property type="component" value="Unassembled WGS sequence"/>
</dbReference>
<dbReference type="InterPro" id="IPR016195">
    <property type="entry name" value="Pol/histidinol_Pase-like"/>
</dbReference>
<comment type="catalytic activity">
    <reaction evidence="7 8">
        <text>L-histidinol phosphate + H2O = L-histidinol + phosphate</text>
        <dbReference type="Rhea" id="RHEA:14465"/>
        <dbReference type="ChEBI" id="CHEBI:15377"/>
        <dbReference type="ChEBI" id="CHEBI:43474"/>
        <dbReference type="ChEBI" id="CHEBI:57699"/>
        <dbReference type="ChEBI" id="CHEBI:57980"/>
        <dbReference type="EC" id="3.1.3.15"/>
    </reaction>
</comment>
<dbReference type="EMBL" id="DNZF01000195">
    <property type="protein sequence ID" value="HBK54051.1"/>
    <property type="molecule type" value="Genomic_DNA"/>
</dbReference>
<sequence>MLLDYHIHALAHGEYDYSESWLRLFAENARRKRLAEIGFSEHDEYLPRIKPDKLKRLQEDFPELKIKLGLEVDYHPGREGEIQRMLVNSNFDYDYIIGSVHFIDGWGFDHPDFKDQFATRDIDDIYADYFTLLNQAVKSRLFDIVGHLDLIKIWGHRPLKKPISAYVEPVLNTIKAAGMVVEINSSGLRKAVGEIYPARQILELMLALNIPITLGSDAHHPSQLGEGLEEAAGLAQEVGYRQLVTFSGRKRQLVEI</sequence>
<dbReference type="GO" id="GO:0005737">
    <property type="term" value="C:cytoplasm"/>
    <property type="evidence" value="ECO:0007669"/>
    <property type="project" value="TreeGrafter"/>
</dbReference>
<dbReference type="SUPFAM" id="SSF89550">
    <property type="entry name" value="PHP domain-like"/>
    <property type="match status" value="1"/>
</dbReference>
<comment type="caution">
    <text evidence="10">The sequence shown here is derived from an EMBL/GenBank/DDBJ whole genome shotgun (WGS) entry which is preliminary data.</text>
</comment>
<dbReference type="AlphaFoldDB" id="A0A354YZA8"/>
<dbReference type="UniPathway" id="UPA00031">
    <property type="reaction ID" value="UER00013"/>
</dbReference>
<dbReference type="STRING" id="378794.GCA_001570625_02026"/>
<evidence type="ECO:0000256" key="3">
    <source>
        <dbReference type="ARBA" id="ARBA00013085"/>
    </source>
</evidence>
<dbReference type="PANTHER" id="PTHR21039:SF0">
    <property type="entry name" value="HISTIDINOL-PHOSPHATASE"/>
    <property type="match status" value="1"/>
</dbReference>
<evidence type="ECO:0000256" key="5">
    <source>
        <dbReference type="ARBA" id="ARBA00022801"/>
    </source>
</evidence>
<gene>
    <name evidence="10" type="ORF">DDZ44_08960</name>
</gene>
<evidence type="ECO:0000256" key="6">
    <source>
        <dbReference type="ARBA" id="ARBA00023102"/>
    </source>
</evidence>
<evidence type="ECO:0000256" key="7">
    <source>
        <dbReference type="ARBA" id="ARBA00049158"/>
    </source>
</evidence>
<dbReference type="NCBIfam" id="TIGR01856">
    <property type="entry name" value="hisJ_fam"/>
    <property type="match status" value="1"/>
</dbReference>
<evidence type="ECO:0000256" key="4">
    <source>
        <dbReference type="ARBA" id="ARBA00022605"/>
    </source>
</evidence>
<dbReference type="InterPro" id="IPR004013">
    <property type="entry name" value="PHP_dom"/>
</dbReference>
<dbReference type="EC" id="3.1.3.15" evidence="3 8"/>
<reference evidence="10 11" key="1">
    <citation type="journal article" date="2018" name="Nat. Biotechnol.">
        <title>A standardized bacterial taxonomy based on genome phylogeny substantially revises the tree of life.</title>
        <authorList>
            <person name="Parks D.H."/>
            <person name="Chuvochina M."/>
            <person name="Waite D.W."/>
            <person name="Rinke C."/>
            <person name="Skarshewski A."/>
            <person name="Chaumeil P.A."/>
            <person name="Hugenholtz P."/>
        </authorList>
    </citation>
    <scope>NUCLEOTIDE SEQUENCE [LARGE SCALE GENOMIC DNA]</scope>
    <source>
        <strain evidence="10">UBA10948</strain>
    </source>
</reference>
<protein>
    <recommendedName>
        <fullName evidence="3 8">Histidinol-phosphatase</fullName>
        <shortName evidence="8">HolPase</shortName>
        <ecNumber evidence="3 8">3.1.3.15</ecNumber>
    </recommendedName>
</protein>
<evidence type="ECO:0000256" key="2">
    <source>
        <dbReference type="ARBA" id="ARBA00009152"/>
    </source>
</evidence>
<accession>A0A354YZA8</accession>
<proteinExistence type="inferred from homology"/>
<evidence type="ECO:0000313" key="11">
    <source>
        <dbReference type="Proteomes" id="UP000263273"/>
    </source>
</evidence>
<keyword evidence="4 8" id="KW-0028">Amino-acid biosynthesis</keyword>
<keyword evidence="6 8" id="KW-0368">Histidine biosynthesis</keyword>
<comment type="similarity">
    <text evidence="2 8">Belongs to the PHP hydrolase family. HisK subfamily.</text>
</comment>
<dbReference type="RefSeq" id="WP_061214473.1">
    <property type="nucleotide sequence ID" value="NZ_DCDX01000136.1"/>
</dbReference>
<dbReference type="Gene3D" id="3.20.20.140">
    <property type="entry name" value="Metal-dependent hydrolases"/>
    <property type="match status" value="1"/>
</dbReference>
<evidence type="ECO:0000313" key="10">
    <source>
        <dbReference type="EMBL" id="HBK54051.1"/>
    </source>
</evidence>
<evidence type="ECO:0000259" key="9">
    <source>
        <dbReference type="Pfam" id="PF02811"/>
    </source>
</evidence>
<evidence type="ECO:0000256" key="1">
    <source>
        <dbReference type="ARBA" id="ARBA00004970"/>
    </source>
</evidence>
<feature type="domain" description="PHP" evidence="9">
    <location>
        <begin position="18"/>
        <end position="186"/>
    </location>
</feature>
<organism evidence="10 11">
    <name type="scientific">Syntrophomonas wolfei</name>
    <dbReference type="NCBI Taxonomy" id="863"/>
    <lineage>
        <taxon>Bacteria</taxon>
        <taxon>Bacillati</taxon>
        <taxon>Bacillota</taxon>
        <taxon>Clostridia</taxon>
        <taxon>Eubacteriales</taxon>
        <taxon>Syntrophomonadaceae</taxon>
        <taxon>Syntrophomonas</taxon>
    </lineage>
</organism>
<keyword evidence="5 8" id="KW-0378">Hydrolase</keyword>
<evidence type="ECO:0000256" key="8">
    <source>
        <dbReference type="RuleBase" id="RU366003"/>
    </source>
</evidence>
<dbReference type="CDD" id="cd12110">
    <property type="entry name" value="PHP_HisPPase_Hisj_like"/>
    <property type="match status" value="1"/>
</dbReference>
<dbReference type="NCBIfam" id="NF005596">
    <property type="entry name" value="PRK07328.1"/>
    <property type="match status" value="1"/>
</dbReference>
<dbReference type="PANTHER" id="PTHR21039">
    <property type="entry name" value="HISTIDINOL PHOSPHATASE-RELATED"/>
    <property type="match status" value="1"/>
</dbReference>